<evidence type="ECO:0000256" key="1">
    <source>
        <dbReference type="SAM" id="MobiDB-lite"/>
    </source>
</evidence>
<dbReference type="EMBL" id="BFAD01000018">
    <property type="protein sequence ID" value="GBE90037.1"/>
    <property type="molecule type" value="Genomic_DNA"/>
</dbReference>
<reference evidence="2 3" key="1">
    <citation type="journal article" date="2018" name="Sci. Rep.">
        <title>Genome sequence of the cauliflower mushroom Sparassis crispa (Hanabiratake) and its association with beneficial usage.</title>
        <authorList>
            <person name="Kiyama R."/>
            <person name="Furutani Y."/>
            <person name="Kawaguchi K."/>
            <person name="Nakanishi T."/>
        </authorList>
    </citation>
    <scope>NUCLEOTIDE SEQUENCE [LARGE SCALE GENOMIC DNA]</scope>
</reference>
<evidence type="ECO:0000313" key="2">
    <source>
        <dbReference type="EMBL" id="GBE90037.1"/>
    </source>
</evidence>
<gene>
    <name evidence="2" type="ORF">SCP_1800590</name>
</gene>
<dbReference type="AlphaFoldDB" id="A0A401H6H0"/>
<keyword evidence="3" id="KW-1185">Reference proteome</keyword>
<feature type="region of interest" description="Disordered" evidence="1">
    <location>
        <begin position="1"/>
        <end position="68"/>
    </location>
</feature>
<evidence type="ECO:0000313" key="3">
    <source>
        <dbReference type="Proteomes" id="UP000287166"/>
    </source>
</evidence>
<name>A0A401H6H0_9APHY</name>
<accession>A0A401H6H0</accession>
<comment type="caution">
    <text evidence="2">The sequence shown here is derived from an EMBL/GenBank/DDBJ whole genome shotgun (WGS) entry which is preliminary data.</text>
</comment>
<organism evidence="2 3">
    <name type="scientific">Sparassis crispa</name>
    <dbReference type="NCBI Taxonomy" id="139825"/>
    <lineage>
        <taxon>Eukaryota</taxon>
        <taxon>Fungi</taxon>
        <taxon>Dikarya</taxon>
        <taxon>Basidiomycota</taxon>
        <taxon>Agaricomycotina</taxon>
        <taxon>Agaricomycetes</taxon>
        <taxon>Polyporales</taxon>
        <taxon>Sparassidaceae</taxon>
        <taxon>Sparassis</taxon>
    </lineage>
</organism>
<dbReference type="InParanoid" id="A0A401H6H0"/>
<protein>
    <submittedName>
        <fullName evidence="2">Uncharacterized protein</fullName>
    </submittedName>
</protein>
<feature type="region of interest" description="Disordered" evidence="1">
    <location>
        <begin position="82"/>
        <end position="105"/>
    </location>
</feature>
<dbReference type="GeneID" id="38786954"/>
<sequence>MHQGRHHRQDRTSRPVAARSVHAPCAASITRHRLPDNIQRAIKRATRRELTRPRSGATRDMGPSSGVLRASAFPLLPQIWGARHRRDPEARPTSPSPAQAVISSSSCRLSTLRTRLFAGQMPAAIFIESPRVN</sequence>
<dbReference type="Proteomes" id="UP000287166">
    <property type="component" value="Unassembled WGS sequence"/>
</dbReference>
<dbReference type="RefSeq" id="XP_027620950.1">
    <property type="nucleotide sequence ID" value="XM_027765149.1"/>
</dbReference>
<proteinExistence type="predicted"/>